<evidence type="ECO:0000313" key="5">
    <source>
        <dbReference type="Proteomes" id="UP000199111"/>
    </source>
</evidence>
<gene>
    <name evidence="4" type="ORF">SAMN05216275_11189</name>
</gene>
<evidence type="ECO:0000313" key="4">
    <source>
        <dbReference type="EMBL" id="SFJ69184.1"/>
    </source>
</evidence>
<dbReference type="GeneID" id="96299375"/>
<dbReference type="InterPro" id="IPR011519">
    <property type="entry name" value="UnbV_ASPIC"/>
</dbReference>
<feature type="compositionally biased region" description="Low complexity" evidence="2">
    <location>
        <begin position="519"/>
        <end position="540"/>
    </location>
</feature>
<dbReference type="Proteomes" id="UP000199111">
    <property type="component" value="Unassembled WGS sequence"/>
</dbReference>
<accession>A0A1I3TDI1</accession>
<dbReference type="SUPFAM" id="SSF69318">
    <property type="entry name" value="Integrin alpha N-terminal domain"/>
    <property type="match status" value="1"/>
</dbReference>
<dbReference type="PROSITE" id="PS51257">
    <property type="entry name" value="PROKAR_LIPOPROTEIN"/>
    <property type="match status" value="1"/>
</dbReference>
<dbReference type="AlphaFoldDB" id="A0A1I3TDI1"/>
<dbReference type="EMBL" id="FOQY01000011">
    <property type="protein sequence ID" value="SFJ69184.1"/>
    <property type="molecule type" value="Genomic_DNA"/>
</dbReference>
<evidence type="ECO:0000256" key="1">
    <source>
        <dbReference type="ARBA" id="ARBA00022729"/>
    </source>
</evidence>
<dbReference type="Gene3D" id="2.130.10.130">
    <property type="entry name" value="Integrin alpha, N-terminal"/>
    <property type="match status" value="1"/>
</dbReference>
<feature type="region of interest" description="Disordered" evidence="2">
    <location>
        <begin position="512"/>
        <end position="554"/>
    </location>
</feature>
<dbReference type="InterPro" id="IPR027039">
    <property type="entry name" value="Crtac1"/>
</dbReference>
<sequence>MKATSRIRKYAAGALALTACTTGWRLTGLPDTSAAEAAASFSFTAGPLGPADRPGDRNLRPVAPAYRDIRAWVSSTGAGIALFDADNAVVSDDVCLVDPRHDTVTVSPAPGTPRHYRPFTLAAPARRPYEAPTGCLPADLDQDGWQDLVVYYWGRSPSLFIRVPGAPPSGAAFRHRDLTPGPEVWNTGAATAGDFDGDGRLDLVFGNYFPDGARVLDDTADHAAVAMPGSPSDVDAGGGGGGGGVNRLYRATGPARFTEAEGVFDGAGTGGRGWTLALGTQDLDGDGRPDLYVANDFGPDELLVNESVPGRIRFREARGTRHLTTPRSNVVGQDSFKSMGVGFTDLNSDGTPDILVSNLTEDPGAYESDFAFVSRPGGLHEGHAPYDDRGEDLGLSRTGWSWDVKAADFDNDGTDEIMHATGSVRGANGLSGGGTNSFFVRGPGGRYVDVARRAGVGGDTVSRSFAVGDVDDDGQLDFAVANQWAASVLYRNNGVTAPFVGLRLRLPAGSCGTPSAPNAPSAHRPAPTPSAATPSAPNAPFAHRPAPPLSVLTAPLGHRPAPPLVGPSAHHLLSPLSALISPLPARPPLVRSRLTLSALVGPAPSGSGPPPSRPPLIRPPAPGPAWTRPAIGATATVRLPGGSTLSRQLYPANGHNGVSAPELLFGLGGDAPGGPLPVELSWRDACGVLRTASVSVRPGWHRILLADGRASEMD</sequence>
<feature type="region of interest" description="Disordered" evidence="2">
    <location>
        <begin position="601"/>
        <end position="625"/>
    </location>
</feature>
<dbReference type="Pfam" id="PF07593">
    <property type="entry name" value="UnbV_ASPIC"/>
    <property type="match status" value="1"/>
</dbReference>
<dbReference type="InterPro" id="IPR013517">
    <property type="entry name" value="FG-GAP"/>
</dbReference>
<name>A0A1I3TDI1_9ACTN</name>
<evidence type="ECO:0000256" key="2">
    <source>
        <dbReference type="SAM" id="MobiDB-lite"/>
    </source>
</evidence>
<dbReference type="RefSeq" id="WP_093888154.1">
    <property type="nucleotide sequence ID" value="NZ_FOQY01000011.1"/>
</dbReference>
<dbReference type="PANTHER" id="PTHR16026">
    <property type="entry name" value="CARTILAGE ACIDIC PROTEIN 1"/>
    <property type="match status" value="1"/>
</dbReference>
<dbReference type="PANTHER" id="PTHR16026:SF0">
    <property type="entry name" value="CARTILAGE ACIDIC PROTEIN 1"/>
    <property type="match status" value="1"/>
</dbReference>
<keyword evidence="5" id="KW-1185">Reference proteome</keyword>
<protein>
    <submittedName>
        <fullName evidence="4">ASPIC and UnbV</fullName>
    </submittedName>
</protein>
<keyword evidence="1" id="KW-0732">Signal</keyword>
<evidence type="ECO:0000259" key="3">
    <source>
        <dbReference type="Pfam" id="PF07593"/>
    </source>
</evidence>
<feature type="domain" description="ASPIC/UnbV" evidence="3">
    <location>
        <begin position="630"/>
        <end position="684"/>
    </location>
</feature>
<feature type="compositionally biased region" description="Pro residues" evidence="2">
    <location>
        <begin position="607"/>
        <end position="623"/>
    </location>
</feature>
<dbReference type="InterPro" id="IPR028994">
    <property type="entry name" value="Integrin_alpha_N"/>
</dbReference>
<reference evidence="5" key="1">
    <citation type="submission" date="2016-10" db="EMBL/GenBank/DDBJ databases">
        <authorList>
            <person name="Varghese N."/>
            <person name="Submissions S."/>
        </authorList>
    </citation>
    <scope>NUCLEOTIDE SEQUENCE [LARGE SCALE GENOMIC DNA]</scope>
    <source>
        <strain evidence="5">CGMCC 4.2126</strain>
    </source>
</reference>
<organism evidence="4 5">
    <name type="scientific">Streptosporangium canum</name>
    <dbReference type="NCBI Taxonomy" id="324952"/>
    <lineage>
        <taxon>Bacteria</taxon>
        <taxon>Bacillati</taxon>
        <taxon>Actinomycetota</taxon>
        <taxon>Actinomycetes</taxon>
        <taxon>Streptosporangiales</taxon>
        <taxon>Streptosporangiaceae</taxon>
        <taxon>Streptosporangium</taxon>
    </lineage>
</organism>
<proteinExistence type="predicted"/>
<dbReference type="Pfam" id="PF13517">
    <property type="entry name" value="FG-GAP_3"/>
    <property type="match status" value="2"/>
</dbReference>